<reference evidence="2 3" key="1">
    <citation type="submission" date="2020-08" db="EMBL/GenBank/DDBJ databases">
        <title>Genomic Encyclopedia of Type Strains, Phase IV (KMG-IV): sequencing the most valuable type-strain genomes for metagenomic binning, comparative biology and taxonomic classification.</title>
        <authorList>
            <person name="Goeker M."/>
        </authorList>
    </citation>
    <scope>NUCLEOTIDE SEQUENCE [LARGE SCALE GENOMIC DNA]</scope>
    <source>
        <strain evidence="2 3">DSM 26723</strain>
    </source>
</reference>
<dbReference type="AlphaFoldDB" id="A0A841HL24"/>
<name>A0A841HL24_9GAMM</name>
<keyword evidence="1" id="KW-0472">Membrane</keyword>
<proteinExistence type="predicted"/>
<dbReference type="Proteomes" id="UP000588068">
    <property type="component" value="Unassembled WGS sequence"/>
</dbReference>
<keyword evidence="1" id="KW-1133">Transmembrane helix</keyword>
<dbReference type="EMBL" id="JACHHZ010000002">
    <property type="protein sequence ID" value="MBB6092822.1"/>
    <property type="molecule type" value="Genomic_DNA"/>
</dbReference>
<sequence>MSDDPKTPLEQRSKALFDESVEALPAHIRSRLTQARHRAVEQAPSSISRRIWLPAAGLTAAAVAAVVVIAPRVTNERSIPESFAAADDMAMLLNDDDLELIENLEFYAWMEEGMDATAAPNDGSDDAQT</sequence>
<evidence type="ECO:0008006" key="4">
    <source>
        <dbReference type="Google" id="ProtNLM"/>
    </source>
</evidence>
<organism evidence="2 3">
    <name type="scientific">Povalibacter uvarum</name>
    <dbReference type="NCBI Taxonomy" id="732238"/>
    <lineage>
        <taxon>Bacteria</taxon>
        <taxon>Pseudomonadati</taxon>
        <taxon>Pseudomonadota</taxon>
        <taxon>Gammaproteobacteria</taxon>
        <taxon>Steroidobacterales</taxon>
        <taxon>Steroidobacteraceae</taxon>
        <taxon>Povalibacter</taxon>
    </lineage>
</organism>
<gene>
    <name evidence="2" type="ORF">HNQ60_001700</name>
</gene>
<keyword evidence="3" id="KW-1185">Reference proteome</keyword>
<protein>
    <recommendedName>
        <fullName evidence="4">DUF3619 family protein</fullName>
    </recommendedName>
</protein>
<keyword evidence="1" id="KW-0812">Transmembrane</keyword>
<feature type="transmembrane region" description="Helical" evidence="1">
    <location>
        <begin position="51"/>
        <end position="70"/>
    </location>
</feature>
<accession>A0A841HL24</accession>
<comment type="caution">
    <text evidence="2">The sequence shown here is derived from an EMBL/GenBank/DDBJ whole genome shotgun (WGS) entry which is preliminary data.</text>
</comment>
<evidence type="ECO:0000313" key="2">
    <source>
        <dbReference type="EMBL" id="MBB6092822.1"/>
    </source>
</evidence>
<evidence type="ECO:0000313" key="3">
    <source>
        <dbReference type="Proteomes" id="UP000588068"/>
    </source>
</evidence>
<evidence type="ECO:0000256" key="1">
    <source>
        <dbReference type="SAM" id="Phobius"/>
    </source>
</evidence>
<dbReference type="RefSeq" id="WP_184330625.1">
    <property type="nucleotide sequence ID" value="NZ_JACHHZ010000002.1"/>
</dbReference>